<dbReference type="PANTHER" id="PTHR11811">
    <property type="entry name" value="6-PHOSPHOGLUCONATE DEHYDROGENASE"/>
    <property type="match status" value="1"/>
</dbReference>
<dbReference type="Gene3D" id="3.40.50.720">
    <property type="entry name" value="NAD(P)-binding Rossmann-like Domain"/>
    <property type="match status" value="1"/>
</dbReference>
<organism evidence="10 11">
    <name type="scientific">Dialister micraerophilus UPII 345-E</name>
    <dbReference type="NCBI Taxonomy" id="910314"/>
    <lineage>
        <taxon>Bacteria</taxon>
        <taxon>Bacillati</taxon>
        <taxon>Bacillota</taxon>
        <taxon>Negativicutes</taxon>
        <taxon>Veillonellales</taxon>
        <taxon>Veillonellaceae</taxon>
        <taxon>Dialister</taxon>
    </lineage>
</organism>
<dbReference type="RefSeq" id="WP_007553760.1">
    <property type="nucleotide sequence ID" value="NZ_AENT01000001.1"/>
</dbReference>
<dbReference type="EC" id="1.1.1.44" evidence="4 8"/>
<dbReference type="AlphaFoldDB" id="E4L749"/>
<dbReference type="SMART" id="SM01350">
    <property type="entry name" value="6PGD"/>
    <property type="match status" value="1"/>
</dbReference>
<dbReference type="FunFam" id="3.40.50.720:FF:000007">
    <property type="entry name" value="6-phosphogluconate dehydrogenase, decarboxylating"/>
    <property type="match status" value="1"/>
</dbReference>
<feature type="binding site" evidence="6">
    <location>
        <position position="448"/>
    </location>
    <ligand>
        <name>substrate</name>
        <note>ligand shared between dimeric partners</note>
    </ligand>
</feature>
<dbReference type="GO" id="GO:0050661">
    <property type="term" value="F:NADP binding"/>
    <property type="evidence" value="ECO:0007669"/>
    <property type="project" value="InterPro"/>
</dbReference>
<feature type="binding site" description="in other chain" evidence="6">
    <location>
        <begin position="130"/>
        <end position="132"/>
    </location>
    <ligand>
        <name>substrate</name>
        <note>ligand shared between dimeric partners</note>
    </ligand>
</feature>
<feature type="binding site" description="in other chain" evidence="6">
    <location>
        <begin position="187"/>
        <end position="188"/>
    </location>
    <ligand>
        <name>substrate</name>
        <note>ligand shared between dimeric partners</note>
    </ligand>
</feature>
<feature type="binding site" evidence="6">
    <location>
        <position position="454"/>
    </location>
    <ligand>
        <name>substrate</name>
        <note>ligand shared between dimeric partners</note>
    </ligand>
</feature>
<dbReference type="InterPro" id="IPR006183">
    <property type="entry name" value="Pgluconate_DH"/>
</dbReference>
<feature type="binding site" evidence="7">
    <location>
        <begin position="34"/>
        <end position="36"/>
    </location>
    <ligand>
        <name>NADP(+)</name>
        <dbReference type="ChEBI" id="CHEBI:58349"/>
    </ligand>
</feature>
<keyword evidence="4 8" id="KW-0570">Pentose shunt</keyword>
<dbReference type="PRINTS" id="PR00076">
    <property type="entry name" value="6PGDHDRGNASE"/>
</dbReference>
<dbReference type="FunFam" id="1.10.1040.10:FF:000002">
    <property type="entry name" value="6-phosphogluconate dehydrogenase, decarboxylating"/>
    <property type="match status" value="1"/>
</dbReference>
<reference evidence="10 11" key="1">
    <citation type="submission" date="2010-11" db="EMBL/GenBank/DDBJ databases">
        <authorList>
            <person name="Durkin A.S."/>
            <person name="Madupu R."/>
            <person name="Torralba M."/>
            <person name="Gillis M."/>
            <person name="Methe B."/>
            <person name="Sutton G."/>
            <person name="Nelson K.E."/>
        </authorList>
    </citation>
    <scope>NUCLEOTIDE SEQUENCE [LARGE SCALE GENOMIC DNA]</scope>
    <source>
        <strain evidence="10 11">UPII 345-E</strain>
    </source>
</reference>
<dbReference type="PIRSF" id="PIRSF000109">
    <property type="entry name" value="6PGD"/>
    <property type="match status" value="1"/>
</dbReference>
<keyword evidence="4 8" id="KW-0521">NADP</keyword>
<dbReference type="Gene3D" id="1.20.5.320">
    <property type="entry name" value="6-Phosphogluconate Dehydrogenase, domain 3"/>
    <property type="match status" value="1"/>
</dbReference>
<comment type="caution">
    <text evidence="10">The sequence shown here is derived from an EMBL/GenBank/DDBJ whole genome shotgun (WGS) entry which is preliminary data.</text>
</comment>
<feature type="binding site" description="in other chain" evidence="6">
    <location>
        <position position="289"/>
    </location>
    <ligand>
        <name>substrate</name>
        <note>ligand shared between dimeric partners</note>
    </ligand>
</feature>
<comment type="similarity">
    <text evidence="1 4 8">Belongs to the 6-phosphogluconate dehydrogenase family.</text>
</comment>
<evidence type="ECO:0000256" key="2">
    <source>
        <dbReference type="ARBA" id="ARBA00023002"/>
    </source>
</evidence>
<evidence type="ECO:0000256" key="6">
    <source>
        <dbReference type="PIRSR" id="PIRSR000109-2"/>
    </source>
</evidence>
<keyword evidence="3 8" id="KW-0311">Gluconate utilization</keyword>
<evidence type="ECO:0000256" key="8">
    <source>
        <dbReference type="RuleBase" id="RU000485"/>
    </source>
</evidence>
<feature type="binding site" evidence="7">
    <location>
        <position position="104"/>
    </location>
    <ligand>
        <name>NADP(+)</name>
        <dbReference type="ChEBI" id="CHEBI:58349"/>
    </ligand>
</feature>
<evidence type="ECO:0000256" key="5">
    <source>
        <dbReference type="PIRSR" id="PIRSR000109-1"/>
    </source>
</evidence>
<evidence type="ECO:0000256" key="3">
    <source>
        <dbReference type="ARBA" id="ARBA00023064"/>
    </source>
</evidence>
<gene>
    <name evidence="10" type="primary">gnd</name>
    <name evidence="10" type="ORF">HMPREF9220_1341</name>
</gene>
<comment type="function">
    <text evidence="4">Catalyzes the oxidative decarboxylation of 6-phosphogluconate to ribulose 5-phosphate and CO(2), with concomitant reduction of NADP to NADPH.</text>
</comment>
<evidence type="ECO:0000256" key="1">
    <source>
        <dbReference type="ARBA" id="ARBA00008419"/>
    </source>
</evidence>
<evidence type="ECO:0000313" key="10">
    <source>
        <dbReference type="EMBL" id="EFR43398.1"/>
    </source>
</evidence>
<feature type="binding site" evidence="7">
    <location>
        <begin position="76"/>
        <end position="78"/>
    </location>
    <ligand>
        <name>NADP(+)</name>
        <dbReference type="ChEBI" id="CHEBI:58349"/>
    </ligand>
</feature>
<protein>
    <recommendedName>
        <fullName evidence="4 8">6-phosphogluconate dehydrogenase, decarboxylating</fullName>
        <ecNumber evidence="4 8">1.1.1.44</ecNumber>
    </recommendedName>
</protein>
<dbReference type="NCBIfam" id="NF006765">
    <property type="entry name" value="PRK09287.1"/>
    <property type="match status" value="1"/>
</dbReference>
<keyword evidence="2 4" id="KW-0560">Oxidoreductase</keyword>
<dbReference type="GO" id="GO:0004616">
    <property type="term" value="F:phosphogluconate dehydrogenase (decarboxylating) activity"/>
    <property type="evidence" value="ECO:0007669"/>
    <property type="project" value="UniProtKB-EC"/>
</dbReference>
<dbReference type="Proteomes" id="UP000004594">
    <property type="component" value="Unassembled WGS sequence"/>
</dbReference>
<feature type="binding site" description="in other chain" evidence="6">
    <location>
        <position position="192"/>
    </location>
    <ligand>
        <name>substrate</name>
        <note>ligand shared between dimeric partners</note>
    </ligand>
</feature>
<dbReference type="Pfam" id="PF03446">
    <property type="entry name" value="NAD_binding_2"/>
    <property type="match status" value="1"/>
</dbReference>
<dbReference type="InterPro" id="IPR006115">
    <property type="entry name" value="6PGDH_NADP-bd"/>
</dbReference>
<feature type="domain" description="6-phosphogluconate dehydrogenase C-terminal" evidence="9">
    <location>
        <begin position="180"/>
        <end position="470"/>
    </location>
</feature>
<dbReference type="InterPro" id="IPR036291">
    <property type="entry name" value="NAD(P)-bd_dom_sf"/>
</dbReference>
<comment type="catalytic activity">
    <reaction evidence="4 8">
        <text>6-phospho-D-gluconate + NADP(+) = D-ribulose 5-phosphate + CO2 + NADPH</text>
        <dbReference type="Rhea" id="RHEA:10116"/>
        <dbReference type="ChEBI" id="CHEBI:16526"/>
        <dbReference type="ChEBI" id="CHEBI:57783"/>
        <dbReference type="ChEBI" id="CHEBI:58121"/>
        <dbReference type="ChEBI" id="CHEBI:58349"/>
        <dbReference type="ChEBI" id="CHEBI:58759"/>
        <dbReference type="EC" id="1.1.1.44"/>
    </reaction>
</comment>
<comment type="subunit">
    <text evidence="4">Homodimer.</text>
</comment>
<dbReference type="InterPro" id="IPR006113">
    <property type="entry name" value="6PGDH_Gnd/GntZ"/>
</dbReference>
<feature type="active site" description="Proton acceptor" evidence="5">
    <location>
        <position position="184"/>
    </location>
</feature>
<feature type="binding site" evidence="7">
    <location>
        <begin position="11"/>
        <end position="16"/>
    </location>
    <ligand>
        <name>NADP(+)</name>
        <dbReference type="ChEBI" id="CHEBI:58349"/>
    </ligand>
</feature>
<dbReference type="EMBL" id="AENT01000001">
    <property type="protein sequence ID" value="EFR43398.1"/>
    <property type="molecule type" value="Genomic_DNA"/>
</dbReference>
<feature type="active site" description="Proton donor" evidence="5">
    <location>
        <position position="191"/>
    </location>
</feature>
<feature type="binding site" description="in other chain" evidence="6">
    <location>
        <position position="262"/>
    </location>
    <ligand>
        <name>substrate</name>
        <note>ligand shared between dimeric partners</note>
    </ligand>
</feature>
<dbReference type="Gene3D" id="1.10.1040.10">
    <property type="entry name" value="N-(1-d-carboxylethyl)-l-norvaline Dehydrogenase, domain 2"/>
    <property type="match status" value="1"/>
</dbReference>
<dbReference type="InterPro" id="IPR006114">
    <property type="entry name" value="6PGDH_C"/>
</dbReference>
<dbReference type="NCBIfam" id="TIGR00873">
    <property type="entry name" value="gnd"/>
    <property type="match status" value="1"/>
</dbReference>
<evidence type="ECO:0000259" key="9">
    <source>
        <dbReference type="SMART" id="SM01350"/>
    </source>
</evidence>
<dbReference type="GO" id="GO:0019521">
    <property type="term" value="P:D-gluconate metabolic process"/>
    <property type="evidence" value="ECO:0007669"/>
    <property type="project" value="UniProtKB-KW"/>
</dbReference>
<evidence type="ECO:0000256" key="7">
    <source>
        <dbReference type="PIRSR" id="PIRSR000109-3"/>
    </source>
</evidence>
<dbReference type="SUPFAM" id="SSF51735">
    <property type="entry name" value="NAD(P)-binding Rossmann-fold domains"/>
    <property type="match status" value="1"/>
</dbReference>
<feature type="binding site" description="in other chain" evidence="6">
    <location>
        <position position="104"/>
    </location>
    <ligand>
        <name>substrate</name>
        <note>ligand shared between dimeric partners</note>
    </ligand>
</feature>
<name>E4L749_9FIRM</name>
<sequence>MTQKAKLGLIGLAVMGANLARNAARNGFTTCVYNRTYSKTENFMKEFGNNPHLVSAETLEELVGKLEKPRKILLMIKAGEAVDKTIEQILPLIEKGDIIIDGGNSYYKDTQRREKYLSGKGIEYVGMGVSGGEEGALNGPSLMPGANRKAYNELKPILEAISAKANGEPCVDYIGKDGAGHYVKTVHNGIEYADMQMIADVYMFMKEILCMTTDEMASTWEKWNKGKLSSYLVEITSQILRKKDDETGKPMVDVILDKAMQKGTGKWTSLSALELGTAAPTITEAVFARIMSSNKEERTALAKIYETVNLPKADIDRKQIIDDLENALYGAKICAYAQGFNLIAQASKTYDWDVKLGNIAKIWRNGCIIRAGFLDRVTEAYEKQKEIENLLFTEYFAKALKESRAGWGRIVSTAVLSGVAVPALGSALQYFDAYRKSQSGASLIQAQRDYFGAHTYERNDKKGTFHTEWF</sequence>
<evidence type="ECO:0000256" key="4">
    <source>
        <dbReference type="PIRNR" id="PIRNR000109"/>
    </source>
</evidence>
<dbReference type="SUPFAM" id="SSF48179">
    <property type="entry name" value="6-phosphogluconate dehydrogenase C-terminal domain-like"/>
    <property type="match status" value="1"/>
</dbReference>
<evidence type="ECO:0000313" key="11">
    <source>
        <dbReference type="Proteomes" id="UP000004594"/>
    </source>
</evidence>
<dbReference type="InterPro" id="IPR008927">
    <property type="entry name" value="6-PGluconate_DH-like_C_sf"/>
</dbReference>
<comment type="pathway">
    <text evidence="4 8">Carbohydrate degradation; pentose phosphate pathway; D-ribulose 5-phosphate from D-glucose 6-phosphate (oxidative stage): step 3/3.</text>
</comment>
<accession>E4L749</accession>
<dbReference type="InterPro" id="IPR013328">
    <property type="entry name" value="6PGD_dom2"/>
</dbReference>
<dbReference type="eggNOG" id="COG0362">
    <property type="taxonomic scope" value="Bacteria"/>
</dbReference>
<dbReference type="GO" id="GO:0006098">
    <property type="term" value="P:pentose-phosphate shunt"/>
    <property type="evidence" value="ECO:0007669"/>
    <property type="project" value="UniProtKB-UniPathway"/>
</dbReference>
<dbReference type="UniPathway" id="UPA00115">
    <property type="reaction ID" value="UER00410"/>
</dbReference>
<dbReference type="Pfam" id="PF00393">
    <property type="entry name" value="6PGD"/>
    <property type="match status" value="1"/>
</dbReference>
<proteinExistence type="inferred from homology"/>
<dbReference type="OrthoDB" id="9804542at2"/>